<dbReference type="OrthoDB" id="3359887at2759"/>
<feature type="region of interest" description="Disordered" evidence="1">
    <location>
        <begin position="336"/>
        <end position="358"/>
    </location>
</feature>
<evidence type="ECO:0000256" key="1">
    <source>
        <dbReference type="SAM" id="MobiDB-lite"/>
    </source>
</evidence>
<dbReference type="EMBL" id="JACGCI010000255">
    <property type="protein sequence ID" value="KAF6741381.1"/>
    <property type="molecule type" value="Genomic_DNA"/>
</dbReference>
<evidence type="ECO:0000313" key="2">
    <source>
        <dbReference type="EMBL" id="KAF6741381.1"/>
    </source>
</evidence>
<comment type="caution">
    <text evidence="2">The sequence shown here is derived from an EMBL/GenBank/DDBJ whole genome shotgun (WGS) entry which is preliminary data.</text>
</comment>
<dbReference type="AlphaFoldDB" id="A0A8H6LUA9"/>
<dbReference type="Proteomes" id="UP000521943">
    <property type="component" value="Unassembled WGS sequence"/>
</dbReference>
<organism evidence="2 3">
    <name type="scientific">Ephemerocybe angulata</name>
    <dbReference type="NCBI Taxonomy" id="980116"/>
    <lineage>
        <taxon>Eukaryota</taxon>
        <taxon>Fungi</taxon>
        <taxon>Dikarya</taxon>
        <taxon>Basidiomycota</taxon>
        <taxon>Agaricomycotina</taxon>
        <taxon>Agaricomycetes</taxon>
        <taxon>Agaricomycetidae</taxon>
        <taxon>Agaricales</taxon>
        <taxon>Agaricineae</taxon>
        <taxon>Psathyrellaceae</taxon>
        <taxon>Ephemerocybe</taxon>
    </lineage>
</organism>
<reference evidence="2 3" key="1">
    <citation type="submission" date="2020-07" db="EMBL/GenBank/DDBJ databases">
        <title>Comparative genomics of pyrophilous fungi reveals a link between fire events and developmental genes.</title>
        <authorList>
            <consortium name="DOE Joint Genome Institute"/>
            <person name="Steindorff A.S."/>
            <person name="Carver A."/>
            <person name="Calhoun S."/>
            <person name="Stillman K."/>
            <person name="Liu H."/>
            <person name="Lipzen A."/>
            <person name="Pangilinan J."/>
            <person name="Labutti K."/>
            <person name="Bruns T.D."/>
            <person name="Grigoriev I.V."/>
        </authorList>
    </citation>
    <scope>NUCLEOTIDE SEQUENCE [LARGE SCALE GENOMIC DNA]</scope>
    <source>
        <strain evidence="2 3">CBS 144469</strain>
    </source>
</reference>
<accession>A0A8H6LUA9</accession>
<proteinExistence type="predicted"/>
<sequence length="567" mass="64004">MAGHTAQVGDRFTTVVAARNKVPAPGTTAKALYYPSSPPENATYNPNRPEKYDLLNLPIRSQEEYYHTINRLSTPFLSARAQAKITTETGVSGLPLCAASEAFIHPTFFPLDPFHLFYENVMTFIWDIWTGVHAKEPDPVRLPDGKMKELGAYIFKGVATLPPSFCGPIRDPYEKRNSQFKIFEWMAILHWYFIPIAIELRLNQDVVQNFAKLVRIIEFAMTPIPRSEEELRELELLTRDFLVEFETVYVQGIPDNISRMRLCVFQLIHVPRHIKWNGSVRAGSQATTERLIGEFGRKISSQKSPYANLSNLIYEAELIKILCLYLPALEPPMLLPSDKENSSKSKKTGPTGLSQEHSVTIKARQDRNSALSAELDAIASHLENTGISVDLRSRHLEGVVLRRWGKYNIAKSDTTLRSRIAELKTTTARYYRWFEVCCTYSNADDMAIENAAIRNQPVKRIYGEAIAFYSIELEAKPDNLIRIAIYNPLKRVKHPLQCAVQGRWATDGGLCAVACSSITDVVGIWGPANSDNIYILRKHPGLSFLTEEERGQSILDSDNADFEDSTS</sequence>
<evidence type="ECO:0000313" key="3">
    <source>
        <dbReference type="Proteomes" id="UP000521943"/>
    </source>
</evidence>
<name>A0A8H6LUA9_9AGAR</name>
<protein>
    <submittedName>
        <fullName evidence="2">Uncharacterized protein</fullName>
    </submittedName>
</protein>
<gene>
    <name evidence="2" type="ORF">DFP72DRAFT_833862</name>
</gene>
<keyword evidence="3" id="KW-1185">Reference proteome</keyword>